<keyword evidence="1" id="KW-0695">RNA-directed DNA polymerase</keyword>
<dbReference type="AlphaFoldDB" id="A0A5B6WKC3"/>
<organism evidence="1 2">
    <name type="scientific">Gossypium australe</name>
    <dbReference type="NCBI Taxonomy" id="47621"/>
    <lineage>
        <taxon>Eukaryota</taxon>
        <taxon>Viridiplantae</taxon>
        <taxon>Streptophyta</taxon>
        <taxon>Embryophyta</taxon>
        <taxon>Tracheophyta</taxon>
        <taxon>Spermatophyta</taxon>
        <taxon>Magnoliopsida</taxon>
        <taxon>eudicotyledons</taxon>
        <taxon>Gunneridae</taxon>
        <taxon>Pentapetalae</taxon>
        <taxon>rosids</taxon>
        <taxon>malvids</taxon>
        <taxon>Malvales</taxon>
        <taxon>Malvaceae</taxon>
        <taxon>Malvoideae</taxon>
        <taxon>Gossypium</taxon>
    </lineage>
</organism>
<evidence type="ECO:0000313" key="1">
    <source>
        <dbReference type="EMBL" id="KAA3481545.1"/>
    </source>
</evidence>
<sequence>MEPYEALYGRKCHTPLCWMKLKEKKIMGPELVKIKDGLKLTKFLCRPKENRYRIQCSRISLFKSLVLEKSTKVRQKREVESSFYWSLLSIKVNRPKIELRPNLSIKEEPIRIIDREVKTLRNKQIPLVKVLQQNHETQEATWEPEELIHQQYPHLFE</sequence>
<reference evidence="2" key="1">
    <citation type="journal article" date="2019" name="Plant Biotechnol. J.">
        <title>Genome sequencing of the Australian wild diploid species Gossypium australe highlights disease resistance and delayed gland morphogenesis.</title>
        <authorList>
            <person name="Cai Y."/>
            <person name="Cai X."/>
            <person name="Wang Q."/>
            <person name="Wang P."/>
            <person name="Zhang Y."/>
            <person name="Cai C."/>
            <person name="Xu Y."/>
            <person name="Wang K."/>
            <person name="Zhou Z."/>
            <person name="Wang C."/>
            <person name="Geng S."/>
            <person name="Li B."/>
            <person name="Dong Q."/>
            <person name="Hou Y."/>
            <person name="Wang H."/>
            <person name="Ai P."/>
            <person name="Liu Z."/>
            <person name="Yi F."/>
            <person name="Sun M."/>
            <person name="An G."/>
            <person name="Cheng J."/>
            <person name="Zhang Y."/>
            <person name="Shi Q."/>
            <person name="Xie Y."/>
            <person name="Shi X."/>
            <person name="Chang Y."/>
            <person name="Huang F."/>
            <person name="Chen Y."/>
            <person name="Hong S."/>
            <person name="Mi L."/>
            <person name="Sun Q."/>
            <person name="Zhang L."/>
            <person name="Zhou B."/>
            <person name="Peng R."/>
            <person name="Zhang X."/>
            <person name="Liu F."/>
        </authorList>
    </citation>
    <scope>NUCLEOTIDE SEQUENCE [LARGE SCALE GENOMIC DNA]</scope>
    <source>
        <strain evidence="2">cv. PA1801</strain>
    </source>
</reference>
<dbReference type="PANTHER" id="PTHR46148:SF44">
    <property type="entry name" value="GAG-POL POLYPROTEIN"/>
    <property type="match status" value="1"/>
</dbReference>
<gene>
    <name evidence="1" type="ORF">EPI10_021904</name>
</gene>
<dbReference type="EMBL" id="SMMG02000003">
    <property type="protein sequence ID" value="KAA3481545.1"/>
    <property type="molecule type" value="Genomic_DNA"/>
</dbReference>
<dbReference type="GO" id="GO:0003964">
    <property type="term" value="F:RNA-directed DNA polymerase activity"/>
    <property type="evidence" value="ECO:0007669"/>
    <property type="project" value="UniProtKB-KW"/>
</dbReference>
<dbReference type="PANTHER" id="PTHR46148">
    <property type="entry name" value="CHROMO DOMAIN-CONTAINING PROTEIN"/>
    <property type="match status" value="1"/>
</dbReference>
<keyword evidence="2" id="KW-1185">Reference proteome</keyword>
<protein>
    <submittedName>
        <fullName evidence="1">Reverse transcriptase</fullName>
    </submittedName>
</protein>
<keyword evidence="1" id="KW-0548">Nucleotidyltransferase</keyword>
<proteinExistence type="predicted"/>
<name>A0A5B6WKC3_9ROSI</name>
<keyword evidence="1" id="KW-0808">Transferase</keyword>
<comment type="caution">
    <text evidence="1">The sequence shown here is derived from an EMBL/GenBank/DDBJ whole genome shotgun (WGS) entry which is preliminary data.</text>
</comment>
<accession>A0A5B6WKC3</accession>
<dbReference type="Proteomes" id="UP000325315">
    <property type="component" value="Unassembled WGS sequence"/>
</dbReference>
<dbReference type="OrthoDB" id="1410711at2759"/>
<evidence type="ECO:0000313" key="2">
    <source>
        <dbReference type="Proteomes" id="UP000325315"/>
    </source>
</evidence>